<comment type="subcellular location">
    <subcellularLocation>
        <location evidence="1">Cell membrane</location>
        <topology evidence="1">Multi-pass membrane protein</topology>
    </subcellularLocation>
</comment>
<evidence type="ECO:0000313" key="9">
    <source>
        <dbReference type="EMBL" id="ASJ76097.1"/>
    </source>
</evidence>
<feature type="transmembrane region" description="Helical" evidence="8">
    <location>
        <begin position="334"/>
        <end position="354"/>
    </location>
</feature>
<feature type="transmembrane region" description="Helical" evidence="8">
    <location>
        <begin position="227"/>
        <end position="251"/>
    </location>
</feature>
<dbReference type="GO" id="GO:0015293">
    <property type="term" value="F:symporter activity"/>
    <property type="evidence" value="ECO:0007669"/>
    <property type="project" value="UniProtKB-KW"/>
</dbReference>
<dbReference type="Gene3D" id="1.10.3860.10">
    <property type="entry name" value="Sodium:dicarboxylate symporter"/>
    <property type="match status" value="1"/>
</dbReference>
<dbReference type="RefSeq" id="WP_088920913.1">
    <property type="nucleotide sequence ID" value="NZ_CP018632.1"/>
</dbReference>
<evidence type="ECO:0000256" key="5">
    <source>
        <dbReference type="ARBA" id="ARBA00022847"/>
    </source>
</evidence>
<dbReference type="Proteomes" id="UP000250079">
    <property type="component" value="Chromosome"/>
</dbReference>
<evidence type="ECO:0000256" key="7">
    <source>
        <dbReference type="ARBA" id="ARBA00023136"/>
    </source>
</evidence>
<dbReference type="OrthoDB" id="9766690at2"/>
<keyword evidence="6 8" id="KW-1133">Transmembrane helix</keyword>
<keyword evidence="2" id="KW-0813">Transport</keyword>
<dbReference type="EMBL" id="CP018632">
    <property type="protein sequence ID" value="ASJ76097.1"/>
    <property type="molecule type" value="Genomic_DNA"/>
</dbReference>
<dbReference type="SUPFAM" id="SSF118215">
    <property type="entry name" value="Proton glutamate symport protein"/>
    <property type="match status" value="1"/>
</dbReference>
<sequence>MSSTGKSSLTTKVLVGMALGIAVGLAINLMGMNTPGSFVNEYVVGGLFNAIGSMFINALKMLVVPLVIFSLICGVCGIGDIRALGRVGGKSFALYMLTTAVAIATAIIIASTFGIGKGMNQASDASFSASEAPPLVQVLIDIIPSNPIRSMANGDMLPIIFFSILLGISMLLVGRKAKAMIEAAEVANEVMMKMVTIVMSVAPYAVFVLIAKAVAELGIDLLASLAGYVAVLVGALLVHLFVTLMVVLKVFSGLSPTMFLKKIRNVQVFAFSTASSNATIPVTMRTVTERFGVNNSVASFSVPFGATINMDGTAIMQGVATVFIANVYGVELGVVGYLTVILMSVLASIGTAGVPGVGLIMLSMVFAQVGLPIEGIGLVLGVDRLMDMIRTAVNVSGDAAVSCIVAKSEGKLDQRVFDDPDAGTYETGDDLHIDHDVETEMAEAIAATRENAPKATRPVGEPTV</sequence>
<dbReference type="InterPro" id="IPR001991">
    <property type="entry name" value="Na-dicarboxylate_symporter"/>
</dbReference>
<protein>
    <submittedName>
        <fullName evidence="9">Proton glutamate symport protein</fullName>
    </submittedName>
</protein>
<dbReference type="KEGG" id="gai:IMCC3135_30240"/>
<keyword evidence="4 8" id="KW-0812">Transmembrane</keyword>
<feature type="transmembrane region" description="Helical" evidence="8">
    <location>
        <begin position="12"/>
        <end position="31"/>
    </location>
</feature>
<feature type="transmembrane region" description="Helical" evidence="8">
    <location>
        <begin position="194"/>
        <end position="215"/>
    </location>
</feature>
<dbReference type="GO" id="GO:0006835">
    <property type="term" value="P:dicarboxylic acid transport"/>
    <property type="evidence" value="ECO:0007669"/>
    <property type="project" value="TreeGrafter"/>
</dbReference>
<dbReference type="PRINTS" id="PR00173">
    <property type="entry name" value="EDTRNSPORT"/>
</dbReference>
<accession>A0A2Z2P5X2</accession>
<feature type="transmembrane region" description="Helical" evidence="8">
    <location>
        <begin position="93"/>
        <end position="115"/>
    </location>
</feature>
<keyword evidence="3" id="KW-1003">Cell membrane</keyword>
<dbReference type="FunFam" id="1.10.3860.10:FF:000001">
    <property type="entry name" value="C4-dicarboxylate transport protein"/>
    <property type="match status" value="1"/>
</dbReference>
<evidence type="ECO:0000256" key="2">
    <source>
        <dbReference type="ARBA" id="ARBA00022448"/>
    </source>
</evidence>
<evidence type="ECO:0000256" key="4">
    <source>
        <dbReference type="ARBA" id="ARBA00022692"/>
    </source>
</evidence>
<evidence type="ECO:0000256" key="8">
    <source>
        <dbReference type="SAM" id="Phobius"/>
    </source>
</evidence>
<dbReference type="InterPro" id="IPR036458">
    <property type="entry name" value="Na:dicarbo_symporter_sf"/>
</dbReference>
<dbReference type="GO" id="GO:0005886">
    <property type="term" value="C:plasma membrane"/>
    <property type="evidence" value="ECO:0007669"/>
    <property type="project" value="UniProtKB-SubCell"/>
</dbReference>
<proteinExistence type="predicted"/>
<feature type="transmembrane region" description="Helical" evidence="8">
    <location>
        <begin position="156"/>
        <end position="173"/>
    </location>
</feature>
<organism evidence="9 10">
    <name type="scientific">Granulosicoccus antarcticus IMCC3135</name>
    <dbReference type="NCBI Taxonomy" id="1192854"/>
    <lineage>
        <taxon>Bacteria</taxon>
        <taxon>Pseudomonadati</taxon>
        <taxon>Pseudomonadota</taxon>
        <taxon>Gammaproteobacteria</taxon>
        <taxon>Chromatiales</taxon>
        <taxon>Granulosicoccaceae</taxon>
        <taxon>Granulosicoccus</taxon>
    </lineage>
</organism>
<gene>
    <name evidence="9" type="primary">gltP</name>
    <name evidence="9" type="ORF">IMCC3135_30240</name>
</gene>
<feature type="transmembrane region" description="Helical" evidence="8">
    <location>
        <begin position="360"/>
        <end position="382"/>
    </location>
</feature>
<evidence type="ECO:0000256" key="1">
    <source>
        <dbReference type="ARBA" id="ARBA00004651"/>
    </source>
</evidence>
<keyword evidence="7 8" id="KW-0472">Membrane</keyword>
<keyword evidence="5" id="KW-0769">Symport</keyword>
<dbReference type="PANTHER" id="PTHR42865">
    <property type="entry name" value="PROTON/GLUTAMATE-ASPARTATE SYMPORTER"/>
    <property type="match status" value="1"/>
</dbReference>
<reference evidence="9 10" key="1">
    <citation type="submission" date="2016-12" db="EMBL/GenBank/DDBJ databases">
        <authorList>
            <person name="Song W.-J."/>
            <person name="Kurnit D.M."/>
        </authorList>
    </citation>
    <scope>NUCLEOTIDE SEQUENCE [LARGE SCALE GENOMIC DNA]</scope>
    <source>
        <strain evidence="9 10">IMCC3135</strain>
    </source>
</reference>
<dbReference type="Pfam" id="PF00375">
    <property type="entry name" value="SDF"/>
    <property type="match status" value="1"/>
</dbReference>
<evidence type="ECO:0000256" key="6">
    <source>
        <dbReference type="ARBA" id="ARBA00022989"/>
    </source>
</evidence>
<evidence type="ECO:0000313" key="10">
    <source>
        <dbReference type="Proteomes" id="UP000250079"/>
    </source>
</evidence>
<dbReference type="AlphaFoldDB" id="A0A2Z2P5X2"/>
<name>A0A2Z2P5X2_9GAMM</name>
<evidence type="ECO:0000256" key="3">
    <source>
        <dbReference type="ARBA" id="ARBA00022475"/>
    </source>
</evidence>
<dbReference type="PANTHER" id="PTHR42865:SF7">
    <property type="entry name" value="PROTON_GLUTAMATE-ASPARTATE SYMPORTER"/>
    <property type="match status" value="1"/>
</dbReference>
<keyword evidence="10" id="KW-1185">Reference proteome</keyword>